<dbReference type="GO" id="GO:0005634">
    <property type="term" value="C:nucleus"/>
    <property type="evidence" value="ECO:0007669"/>
    <property type="project" value="TreeGrafter"/>
</dbReference>
<dbReference type="GO" id="GO:0003714">
    <property type="term" value="F:transcription corepressor activity"/>
    <property type="evidence" value="ECO:0007669"/>
    <property type="project" value="TreeGrafter"/>
</dbReference>
<protein>
    <recommendedName>
        <fullName evidence="7">LIM zinc-binding domain-containing protein</fullName>
    </recommendedName>
</protein>
<evidence type="ECO:0000256" key="3">
    <source>
        <dbReference type="ARBA" id="ARBA00022833"/>
    </source>
</evidence>
<gene>
    <name evidence="8" type="ORF">DNTS_014218</name>
</gene>
<feature type="region of interest" description="Disordered" evidence="6">
    <location>
        <begin position="310"/>
        <end position="329"/>
    </location>
</feature>
<feature type="compositionally biased region" description="Low complexity" evidence="6">
    <location>
        <begin position="535"/>
        <end position="548"/>
    </location>
</feature>
<evidence type="ECO:0000256" key="5">
    <source>
        <dbReference type="PROSITE-ProRule" id="PRU00125"/>
    </source>
</evidence>
<dbReference type="STRING" id="623744.A0A553MWB2"/>
<dbReference type="SUPFAM" id="SSF57716">
    <property type="entry name" value="Glucocorticoid receptor-like (DNA-binding domain)"/>
    <property type="match status" value="3"/>
</dbReference>
<evidence type="ECO:0000256" key="6">
    <source>
        <dbReference type="SAM" id="MobiDB-lite"/>
    </source>
</evidence>
<dbReference type="PANTHER" id="PTHR24219:SF8">
    <property type="entry name" value="AJUBA LIM PROTEIN"/>
    <property type="match status" value="1"/>
</dbReference>
<keyword evidence="1 5" id="KW-0479">Metal-binding</keyword>
<dbReference type="GO" id="GO:0035331">
    <property type="term" value="P:negative regulation of hippo signaling"/>
    <property type="evidence" value="ECO:0007669"/>
    <property type="project" value="TreeGrafter"/>
</dbReference>
<feature type="domain" description="LIM zinc-binding" evidence="7">
    <location>
        <begin position="633"/>
        <end position="693"/>
    </location>
</feature>
<dbReference type="SMART" id="SM00132">
    <property type="entry name" value="LIM"/>
    <property type="match status" value="3"/>
</dbReference>
<feature type="region of interest" description="Disordered" evidence="6">
    <location>
        <begin position="212"/>
        <end position="237"/>
    </location>
</feature>
<dbReference type="Pfam" id="PF00412">
    <property type="entry name" value="LIM"/>
    <property type="match status" value="3"/>
</dbReference>
<dbReference type="AlphaFoldDB" id="A0A553MWB2"/>
<dbReference type="Proteomes" id="UP000316079">
    <property type="component" value="Unassembled WGS sequence"/>
</dbReference>
<dbReference type="CDD" id="cd09438">
    <property type="entry name" value="LIM3_Ajuba_like"/>
    <property type="match status" value="1"/>
</dbReference>
<evidence type="ECO:0000313" key="9">
    <source>
        <dbReference type="Proteomes" id="UP000316079"/>
    </source>
</evidence>
<dbReference type="InterPro" id="IPR047247">
    <property type="entry name" value="Ajuba-like_LIM2"/>
</dbReference>
<dbReference type="GO" id="GO:0005667">
    <property type="term" value="C:transcription regulator complex"/>
    <property type="evidence" value="ECO:0007669"/>
    <property type="project" value="TreeGrafter"/>
</dbReference>
<feature type="compositionally biased region" description="Basic and acidic residues" evidence="6">
    <location>
        <begin position="549"/>
        <end position="560"/>
    </location>
</feature>
<dbReference type="GO" id="GO:0000932">
    <property type="term" value="C:P-body"/>
    <property type="evidence" value="ECO:0007669"/>
    <property type="project" value="TreeGrafter"/>
</dbReference>
<dbReference type="PROSITE" id="PS50023">
    <property type="entry name" value="LIM_DOMAIN_2"/>
    <property type="match status" value="3"/>
</dbReference>
<keyword evidence="9" id="KW-1185">Reference proteome</keyword>
<evidence type="ECO:0000256" key="4">
    <source>
        <dbReference type="ARBA" id="ARBA00023038"/>
    </source>
</evidence>
<dbReference type="InterPro" id="IPR047248">
    <property type="entry name" value="Ajuba-like_LIM3"/>
</dbReference>
<organism evidence="8 9">
    <name type="scientific">Danionella cerebrum</name>
    <dbReference type="NCBI Taxonomy" id="2873325"/>
    <lineage>
        <taxon>Eukaryota</taxon>
        <taxon>Metazoa</taxon>
        <taxon>Chordata</taxon>
        <taxon>Craniata</taxon>
        <taxon>Vertebrata</taxon>
        <taxon>Euteleostomi</taxon>
        <taxon>Actinopterygii</taxon>
        <taxon>Neopterygii</taxon>
        <taxon>Teleostei</taxon>
        <taxon>Ostariophysi</taxon>
        <taxon>Cypriniformes</taxon>
        <taxon>Danionidae</taxon>
        <taxon>Danioninae</taxon>
        <taxon>Danionella</taxon>
    </lineage>
</organism>
<feature type="region of interest" description="Disordered" evidence="6">
    <location>
        <begin position="364"/>
        <end position="410"/>
    </location>
</feature>
<dbReference type="OrthoDB" id="25414at2759"/>
<dbReference type="CDD" id="cd09352">
    <property type="entry name" value="LIM1_Ajuba_like"/>
    <property type="match status" value="1"/>
</dbReference>
<dbReference type="PANTHER" id="PTHR24219">
    <property type="entry name" value="LIM DOMAIN-CONTAINING PROTEIN JUB"/>
    <property type="match status" value="1"/>
</dbReference>
<dbReference type="GO" id="GO:0001666">
    <property type="term" value="P:response to hypoxia"/>
    <property type="evidence" value="ECO:0007669"/>
    <property type="project" value="TreeGrafter"/>
</dbReference>
<dbReference type="InterPro" id="IPR047245">
    <property type="entry name" value="Ajuba-like_LIM1"/>
</dbReference>
<feature type="compositionally biased region" description="Gly residues" evidence="6">
    <location>
        <begin position="371"/>
        <end position="382"/>
    </location>
</feature>
<dbReference type="InterPro" id="IPR001781">
    <property type="entry name" value="Znf_LIM"/>
</dbReference>
<dbReference type="GO" id="GO:0046872">
    <property type="term" value="F:metal ion binding"/>
    <property type="evidence" value="ECO:0007669"/>
    <property type="project" value="UniProtKB-KW"/>
</dbReference>
<feature type="compositionally biased region" description="Polar residues" evidence="6">
    <location>
        <begin position="50"/>
        <end position="60"/>
    </location>
</feature>
<feature type="domain" description="LIM zinc-binding" evidence="7">
    <location>
        <begin position="568"/>
        <end position="629"/>
    </location>
</feature>
<feature type="domain" description="LIM zinc-binding" evidence="7">
    <location>
        <begin position="694"/>
        <end position="762"/>
    </location>
</feature>
<keyword evidence="3 5" id="KW-0862">Zinc</keyword>
<evidence type="ECO:0000313" key="8">
    <source>
        <dbReference type="EMBL" id="TRY57466.1"/>
    </source>
</evidence>
<dbReference type="GO" id="GO:0007010">
    <property type="term" value="P:cytoskeleton organization"/>
    <property type="evidence" value="ECO:0007669"/>
    <property type="project" value="TreeGrafter"/>
</dbReference>
<evidence type="ECO:0000259" key="7">
    <source>
        <dbReference type="PROSITE" id="PS50023"/>
    </source>
</evidence>
<keyword evidence="2" id="KW-0677">Repeat</keyword>
<feature type="compositionally biased region" description="Basic and acidic residues" evidence="6">
    <location>
        <begin position="214"/>
        <end position="225"/>
    </location>
</feature>
<proteinExistence type="predicted"/>
<comment type="caution">
    <text evidence="8">The sequence shown here is derived from an EMBL/GenBank/DDBJ whole genome shotgun (WGS) entry which is preliminary data.</text>
</comment>
<dbReference type="GO" id="GO:0005912">
    <property type="term" value="C:adherens junction"/>
    <property type="evidence" value="ECO:0007669"/>
    <property type="project" value="TreeGrafter"/>
</dbReference>
<reference evidence="8 9" key="1">
    <citation type="journal article" date="2019" name="Sci. Data">
        <title>Hybrid genome assembly and annotation of Danionella translucida.</title>
        <authorList>
            <person name="Kadobianskyi M."/>
            <person name="Schulze L."/>
            <person name="Schuelke M."/>
            <person name="Judkewitz B."/>
        </authorList>
    </citation>
    <scope>NUCLEOTIDE SEQUENCE [LARGE SCALE GENOMIC DNA]</scope>
    <source>
        <strain evidence="8 9">Bolton</strain>
    </source>
</reference>
<dbReference type="Gene3D" id="2.10.110.10">
    <property type="entry name" value="Cysteine Rich Protein"/>
    <property type="match status" value="3"/>
</dbReference>
<sequence length="767" mass="83357">MEVWPSYSERWLFLMRSADREVNRRQCTVHGPERCMLSKRRNIPVRSPGQVPTRSLQTTGEAADKTAMGGGSSGLGTFLNKMDRLGIKLKQKLKLSDSGSVKFSKKKNDIVNANNNSNSNNANSGSVAQIKAPIGTTLFPLSTSVEVCGQSAGLPGKSQRVAPPITSSAKVPEDCGHVIEHHPSSLAPLRRRSPQRRASCFLLETVEGRNTCDQLRRGDSPRSEGDPQGAYSPNSRAALKQRRYSLELQQLVRRQQLLAQPPPLSSMPPPYPANSTTARLSAMEPTLLHDLERHKRLSLQEALFYKRLSSGGEPWDSGRPASLSHPPQRTHESVGGFLFPSAPALSPCSSFSLQESLLVSPRSSFASSTASGGGGGGGGGSPMGSRCSSNRTSGISLGYDNRHTPGPTQQLQLSSTQISGTTFGQAYPVVITGKTGAPPVEVWRDYHEGLSGDSRHSYPPALSTHSTNFHPGEQDWVPIDHRGSRGDGLGERARHSDLLGTRYQQELTRLLLRDAALEGEALLGGLTLKEQAVSTSILPSSTSTPSPKSLEESTTGKESSVDRQEYFGTCVKCGKGVYGADNACQALDSLYHTRCFTCVSCGRTLRNKDFYNVNGAVYCKEDYMFSGFQEAAEKCNVCGHLILEQILQALGNSYHPGCFRCTVCSKALDGVPFTVDYLNNVYCVSDYNRTFAPKCAACLQPILPAEGSEEILRVVSMNKDYHFECYHCEECGKQLSDKPGSQCFPLDSHLLCHACHMSRVCVTPNSH</sequence>
<feature type="region of interest" description="Disordered" evidence="6">
    <location>
        <begin position="535"/>
        <end position="560"/>
    </location>
</feature>
<evidence type="ECO:0000256" key="1">
    <source>
        <dbReference type="ARBA" id="ARBA00022723"/>
    </source>
</evidence>
<accession>A0A553MWB2</accession>
<dbReference type="InterPro" id="IPR047172">
    <property type="entry name" value="Ajuba-like"/>
</dbReference>
<evidence type="ECO:0000256" key="2">
    <source>
        <dbReference type="ARBA" id="ARBA00022737"/>
    </source>
</evidence>
<feature type="region of interest" description="Disordered" evidence="6">
    <location>
        <begin position="44"/>
        <end position="69"/>
    </location>
</feature>
<dbReference type="CDD" id="cd09355">
    <property type="entry name" value="LIM2_Ajuba_like"/>
    <property type="match status" value="1"/>
</dbReference>
<name>A0A553MWB2_9TELE</name>
<dbReference type="FunFam" id="2.10.110.10:FF:000037">
    <property type="entry name" value="LIM domain-containing protein 1"/>
    <property type="match status" value="1"/>
</dbReference>
<keyword evidence="4 5" id="KW-0440">LIM domain</keyword>
<dbReference type="EMBL" id="SRMA01027236">
    <property type="protein sequence ID" value="TRY57466.1"/>
    <property type="molecule type" value="Genomic_DNA"/>
</dbReference>